<name>A0ABS4G011_9CLOT</name>
<dbReference type="Pfam" id="PF03313">
    <property type="entry name" value="SDH_alpha"/>
    <property type="match status" value="1"/>
</dbReference>
<dbReference type="PANTHER" id="PTHR30501">
    <property type="entry name" value="UPF0597 PROTEIN YHAM"/>
    <property type="match status" value="1"/>
</dbReference>
<dbReference type="InterPro" id="IPR005130">
    <property type="entry name" value="Ser_deHydtase-like_asu"/>
</dbReference>
<proteinExistence type="inferred from homology"/>
<reference evidence="4 5" key="1">
    <citation type="submission" date="2021-03" db="EMBL/GenBank/DDBJ databases">
        <title>Genomic Encyclopedia of Type Strains, Phase IV (KMG-IV): sequencing the most valuable type-strain genomes for metagenomic binning, comparative biology and taxonomic classification.</title>
        <authorList>
            <person name="Goeker M."/>
        </authorList>
    </citation>
    <scope>NUCLEOTIDE SEQUENCE [LARGE SCALE GENOMIC DNA]</scope>
    <source>
        <strain evidence="4 5">DSM 6139</strain>
    </source>
</reference>
<comment type="caution">
    <text evidence="4">The sequence shown here is derived from an EMBL/GenBank/DDBJ whole genome shotgun (WGS) entry which is preliminary data.</text>
</comment>
<dbReference type="EMBL" id="JAGGKC010000002">
    <property type="protein sequence ID" value="MBP1917869.1"/>
    <property type="molecule type" value="Genomic_DNA"/>
</dbReference>
<comment type="similarity">
    <text evidence="1">Belongs to the UPF0597 family.</text>
</comment>
<evidence type="ECO:0000256" key="2">
    <source>
        <dbReference type="SAM" id="MobiDB-lite"/>
    </source>
</evidence>
<evidence type="ECO:0000313" key="5">
    <source>
        <dbReference type="Proteomes" id="UP001519271"/>
    </source>
</evidence>
<gene>
    <name evidence="4" type="ORF">J2Z34_000340</name>
</gene>
<feature type="domain" description="Serine dehydratase-like alpha subunit" evidence="3">
    <location>
        <begin position="85"/>
        <end position="418"/>
    </location>
</feature>
<protein>
    <recommendedName>
        <fullName evidence="1">UPF0597 protein J2Z34_000340</fullName>
    </recommendedName>
</protein>
<dbReference type="PIRSF" id="PIRSF006054">
    <property type="entry name" value="UCP006054"/>
    <property type="match status" value="1"/>
</dbReference>
<dbReference type="Proteomes" id="UP001519271">
    <property type="component" value="Unassembled WGS sequence"/>
</dbReference>
<evidence type="ECO:0000313" key="4">
    <source>
        <dbReference type="EMBL" id="MBP1917869.1"/>
    </source>
</evidence>
<keyword evidence="5" id="KW-1185">Reference proteome</keyword>
<evidence type="ECO:0000256" key="1">
    <source>
        <dbReference type="HAMAP-Rule" id="MF_01845"/>
    </source>
</evidence>
<dbReference type="RefSeq" id="WP_209458120.1">
    <property type="nucleotide sequence ID" value="NZ_JAGGKC010000002.1"/>
</dbReference>
<feature type="region of interest" description="Disordered" evidence="2">
    <location>
        <begin position="223"/>
        <end position="247"/>
    </location>
</feature>
<evidence type="ECO:0000259" key="3">
    <source>
        <dbReference type="Pfam" id="PF03313"/>
    </source>
</evidence>
<organism evidence="4 5">
    <name type="scientific">Youngiibacter multivorans</name>
    <dbReference type="NCBI Taxonomy" id="937251"/>
    <lineage>
        <taxon>Bacteria</taxon>
        <taxon>Bacillati</taxon>
        <taxon>Bacillota</taxon>
        <taxon>Clostridia</taxon>
        <taxon>Eubacteriales</taxon>
        <taxon>Clostridiaceae</taxon>
        <taxon>Youngiibacter</taxon>
    </lineage>
</organism>
<dbReference type="InterPro" id="IPR021144">
    <property type="entry name" value="UPF0597"/>
</dbReference>
<dbReference type="PANTHER" id="PTHR30501:SF2">
    <property type="entry name" value="UPF0597 PROTEIN YHAM"/>
    <property type="match status" value="1"/>
</dbReference>
<accession>A0ABS4G011</accession>
<sequence>MTEDIYKKILMKELIPALGCTEPIAIALAAAKAKEVLGGMPDTVVISCSGNIVKNVKGVTVPNSGGMKGITAAAVLGICGGDSSKGLQVLEGITDENRLKARKLLRDKDVRIVLVEDEENLYLAVRLENGDGSSMVEIKYDHTRFYSIEKDGKKLFECDAVNGASEDTDKSSLSLKSIIEYADSVDLAENWDLVQVLDRQISYNSAIADEGLSRSYGAEVGRTIMESGDPKDPRTRSKARAAAGSDARMGGSSLPVVINSGSGNQGITVSIPVIEFAKSMEVPLDKLYRALIVSNLMAIHQKKYIGKLSAFCGVVSASAAAGSGVGYLLDYDYETISNIVTNTIATTGGMVCDGAKPSCASKIAMALDNMIMAINMSKEGRTFHQGEGLVGSDVEETVRNIGRMARQGMKNTDTEILNIMIEN</sequence>
<dbReference type="HAMAP" id="MF_01845">
    <property type="entry name" value="UPF0597"/>
    <property type="match status" value="1"/>
</dbReference>